<evidence type="ECO:0000256" key="4">
    <source>
        <dbReference type="ARBA" id="ARBA00023015"/>
    </source>
</evidence>
<organism evidence="9">
    <name type="scientific">uncultured bacterium Contigcl_1769</name>
    <dbReference type="NCBI Taxonomy" id="1393659"/>
    <lineage>
        <taxon>Bacteria</taxon>
        <taxon>environmental samples</taxon>
    </lineage>
</organism>
<keyword evidence="4 6" id="KW-0805">Transcription regulation</keyword>
<name>W0FSM5_9BACT</name>
<dbReference type="InterPro" id="IPR035926">
    <property type="entry name" value="NusB-like_sf"/>
</dbReference>
<keyword evidence="3 6" id="KW-0694">RNA-binding</keyword>
<dbReference type="AlphaFoldDB" id="W0FSM5"/>
<dbReference type="PANTHER" id="PTHR11078">
    <property type="entry name" value="N UTILIZATION SUBSTANCE PROTEIN B-RELATED"/>
    <property type="match status" value="1"/>
</dbReference>
<feature type="region of interest" description="Disordered" evidence="7">
    <location>
        <begin position="137"/>
        <end position="172"/>
    </location>
</feature>
<dbReference type="GO" id="GO:0006353">
    <property type="term" value="P:DNA-templated transcription termination"/>
    <property type="evidence" value="ECO:0007669"/>
    <property type="project" value="UniProtKB-UniRule"/>
</dbReference>
<dbReference type="GO" id="GO:0031564">
    <property type="term" value="P:transcription antitermination"/>
    <property type="evidence" value="ECO:0007669"/>
    <property type="project" value="UniProtKB-KW"/>
</dbReference>
<dbReference type="EMBL" id="KC246867">
    <property type="protein sequence ID" value="AHF26100.1"/>
    <property type="molecule type" value="Genomic_DNA"/>
</dbReference>
<sequence length="172" mass="18402">MASKKHLRRRAREAALALLYSGDITEQDATQIVDGGLYPAEEIALSDYAEMLVDGVIERREEIDAQLAATSENWSVGRMPVVDRAILRLAVYEMLFVDEVPISVAINEAVELAKAYGGEDESSRFVNGVLGRIARSVEGEETEDAATATGDELSAPDAEAADVDIADGSGDA</sequence>
<evidence type="ECO:0000259" key="8">
    <source>
        <dbReference type="Pfam" id="PF01029"/>
    </source>
</evidence>
<accession>W0FSM5</accession>
<dbReference type="PANTHER" id="PTHR11078:SF3">
    <property type="entry name" value="ANTITERMINATION NUSB DOMAIN-CONTAINING PROTEIN"/>
    <property type="match status" value="1"/>
</dbReference>
<reference evidence="9" key="1">
    <citation type="journal article" date="2013" name="PLoS ONE">
        <title>Metagenomic insights into the carbohydrate-active enzymes carried by the microorganisms adhering to solid digesta in the rumen of cows.</title>
        <authorList>
            <person name="Wang L."/>
            <person name="Hatem A."/>
            <person name="Catalyurek U.V."/>
            <person name="Morrison M."/>
            <person name="Yu Z."/>
        </authorList>
    </citation>
    <scope>NUCLEOTIDE SEQUENCE</scope>
</reference>
<proteinExistence type="inferred from homology"/>
<dbReference type="InterPro" id="IPR011605">
    <property type="entry name" value="NusB_fam"/>
</dbReference>
<dbReference type="SUPFAM" id="SSF48013">
    <property type="entry name" value="NusB-like"/>
    <property type="match status" value="1"/>
</dbReference>
<evidence type="ECO:0000256" key="6">
    <source>
        <dbReference type="HAMAP-Rule" id="MF_00073"/>
    </source>
</evidence>
<dbReference type="InterPro" id="IPR006027">
    <property type="entry name" value="NusB_RsmB_TIM44"/>
</dbReference>
<evidence type="ECO:0000256" key="7">
    <source>
        <dbReference type="SAM" id="MobiDB-lite"/>
    </source>
</evidence>
<dbReference type="Pfam" id="PF01029">
    <property type="entry name" value="NusB"/>
    <property type="match status" value="1"/>
</dbReference>
<evidence type="ECO:0000256" key="5">
    <source>
        <dbReference type="ARBA" id="ARBA00023163"/>
    </source>
</evidence>
<evidence type="ECO:0000256" key="2">
    <source>
        <dbReference type="ARBA" id="ARBA00022814"/>
    </source>
</evidence>
<dbReference type="HAMAP" id="MF_00073">
    <property type="entry name" value="NusB"/>
    <property type="match status" value="1"/>
</dbReference>
<gene>
    <name evidence="6" type="primary">nusB</name>
</gene>
<evidence type="ECO:0000256" key="3">
    <source>
        <dbReference type="ARBA" id="ARBA00022884"/>
    </source>
</evidence>
<dbReference type="Gene3D" id="1.10.940.10">
    <property type="entry name" value="NusB-like"/>
    <property type="match status" value="1"/>
</dbReference>
<evidence type="ECO:0000313" key="9">
    <source>
        <dbReference type="EMBL" id="AHF26100.1"/>
    </source>
</evidence>
<dbReference type="GO" id="GO:0003723">
    <property type="term" value="F:RNA binding"/>
    <property type="evidence" value="ECO:0007669"/>
    <property type="project" value="UniProtKB-UniRule"/>
</dbReference>
<dbReference type="NCBIfam" id="TIGR01951">
    <property type="entry name" value="nusB"/>
    <property type="match status" value="1"/>
</dbReference>
<keyword evidence="2 6" id="KW-0889">Transcription antitermination</keyword>
<dbReference type="GO" id="GO:0005829">
    <property type="term" value="C:cytosol"/>
    <property type="evidence" value="ECO:0007669"/>
    <property type="project" value="TreeGrafter"/>
</dbReference>
<feature type="domain" description="NusB/RsmB/TIM44" evidence="8">
    <location>
        <begin position="9"/>
        <end position="135"/>
    </location>
</feature>
<comment type="function">
    <text evidence="6">Involved in transcription antitermination. Required for transcription of ribosomal RNA (rRNA) genes. Binds specifically to the boxA antiterminator sequence of the ribosomal RNA (rrn) operons.</text>
</comment>
<evidence type="ECO:0000256" key="1">
    <source>
        <dbReference type="ARBA" id="ARBA00005952"/>
    </source>
</evidence>
<keyword evidence="5 6" id="KW-0804">Transcription</keyword>
<protein>
    <recommendedName>
        <fullName evidence="6">Transcription antitermination protein NusB</fullName>
    </recommendedName>
    <alternativeName>
        <fullName evidence="6">Antitermination factor NusB</fullName>
    </alternativeName>
</protein>
<comment type="similarity">
    <text evidence="1 6">Belongs to the NusB family.</text>
</comment>